<dbReference type="SUPFAM" id="SSF56655">
    <property type="entry name" value="Carbohydrate phosphatase"/>
    <property type="match status" value="1"/>
</dbReference>
<evidence type="ECO:0000256" key="1">
    <source>
        <dbReference type="PIRSR" id="PIRSR600760-2"/>
    </source>
</evidence>
<feature type="binding site" evidence="1">
    <location>
        <position position="105"/>
    </location>
    <ligand>
        <name>Mg(2+)</name>
        <dbReference type="ChEBI" id="CHEBI:18420"/>
        <label>1</label>
        <note>catalytic</note>
    </ligand>
</feature>
<comment type="cofactor">
    <cofactor evidence="1">
        <name>Mg(2+)</name>
        <dbReference type="ChEBI" id="CHEBI:18420"/>
    </cofactor>
</comment>
<name>A0A1F7GMM1_9BACT</name>
<dbReference type="Gene3D" id="3.30.540.10">
    <property type="entry name" value="Fructose-1,6-Bisphosphatase, subunit A, domain 1"/>
    <property type="match status" value="1"/>
</dbReference>
<dbReference type="PANTHER" id="PTHR20854">
    <property type="entry name" value="INOSITOL MONOPHOSPHATASE"/>
    <property type="match status" value="1"/>
</dbReference>
<protein>
    <recommendedName>
        <fullName evidence="4">Inositol monophosphatase</fullName>
    </recommendedName>
</protein>
<comment type="caution">
    <text evidence="2">The sequence shown here is derived from an EMBL/GenBank/DDBJ whole genome shotgun (WGS) entry which is preliminary data.</text>
</comment>
<organism evidence="2 3">
    <name type="scientific">Candidatus Roizmanbacteria bacterium RIFCSPHIGHO2_01_FULL_39_8</name>
    <dbReference type="NCBI Taxonomy" id="1802033"/>
    <lineage>
        <taxon>Bacteria</taxon>
        <taxon>Candidatus Roizmaniibacteriota</taxon>
    </lineage>
</organism>
<dbReference type="PRINTS" id="PR00377">
    <property type="entry name" value="IMPHPHTASES"/>
</dbReference>
<dbReference type="EMBL" id="MFZI01000039">
    <property type="protein sequence ID" value="OGK20183.1"/>
    <property type="molecule type" value="Genomic_DNA"/>
</dbReference>
<dbReference type="GO" id="GO:0008934">
    <property type="term" value="F:inositol monophosphate 1-phosphatase activity"/>
    <property type="evidence" value="ECO:0007669"/>
    <property type="project" value="TreeGrafter"/>
</dbReference>
<dbReference type="Proteomes" id="UP000177026">
    <property type="component" value="Unassembled WGS sequence"/>
</dbReference>
<dbReference type="PANTHER" id="PTHR20854:SF4">
    <property type="entry name" value="INOSITOL-1-MONOPHOSPHATASE-RELATED"/>
    <property type="match status" value="1"/>
</dbReference>
<gene>
    <name evidence="2" type="ORF">A2866_01620</name>
</gene>
<dbReference type="Pfam" id="PF00459">
    <property type="entry name" value="Inositol_P"/>
    <property type="match status" value="1"/>
</dbReference>
<evidence type="ECO:0000313" key="3">
    <source>
        <dbReference type="Proteomes" id="UP000177026"/>
    </source>
</evidence>
<feature type="binding site" evidence="1">
    <location>
        <position position="83"/>
    </location>
    <ligand>
        <name>Mg(2+)</name>
        <dbReference type="ChEBI" id="CHEBI:18420"/>
        <label>1</label>
        <note>catalytic</note>
    </ligand>
</feature>
<reference evidence="2 3" key="1">
    <citation type="journal article" date="2016" name="Nat. Commun.">
        <title>Thousands of microbial genomes shed light on interconnected biogeochemical processes in an aquifer system.</title>
        <authorList>
            <person name="Anantharaman K."/>
            <person name="Brown C.T."/>
            <person name="Hug L.A."/>
            <person name="Sharon I."/>
            <person name="Castelle C.J."/>
            <person name="Probst A.J."/>
            <person name="Thomas B.C."/>
            <person name="Singh A."/>
            <person name="Wilkins M.J."/>
            <person name="Karaoz U."/>
            <person name="Brodie E.L."/>
            <person name="Williams K.H."/>
            <person name="Hubbard S.S."/>
            <person name="Banfield J.F."/>
        </authorList>
    </citation>
    <scope>NUCLEOTIDE SEQUENCE [LARGE SCALE GENOMIC DNA]</scope>
</reference>
<evidence type="ECO:0000313" key="2">
    <source>
        <dbReference type="EMBL" id="OGK20183.1"/>
    </source>
</evidence>
<keyword evidence="1" id="KW-0460">Magnesium</keyword>
<dbReference type="GO" id="GO:0007165">
    <property type="term" value="P:signal transduction"/>
    <property type="evidence" value="ECO:0007669"/>
    <property type="project" value="TreeGrafter"/>
</dbReference>
<evidence type="ECO:0008006" key="4">
    <source>
        <dbReference type="Google" id="ProtNLM"/>
    </source>
</evidence>
<accession>A0A1F7GMM1</accession>
<dbReference type="InterPro" id="IPR000760">
    <property type="entry name" value="Inositol_monophosphatase-like"/>
</dbReference>
<feature type="binding site" evidence="1">
    <location>
        <position position="103"/>
    </location>
    <ligand>
        <name>Mg(2+)</name>
        <dbReference type="ChEBI" id="CHEBI:18420"/>
        <label>1</label>
        <note>catalytic</note>
    </ligand>
</feature>
<dbReference type="GO" id="GO:0046872">
    <property type="term" value="F:metal ion binding"/>
    <property type="evidence" value="ECO:0007669"/>
    <property type="project" value="UniProtKB-KW"/>
</dbReference>
<dbReference type="GO" id="GO:0006020">
    <property type="term" value="P:inositol metabolic process"/>
    <property type="evidence" value="ECO:0007669"/>
    <property type="project" value="TreeGrafter"/>
</dbReference>
<sequence>MNLNNLFLTSKYGQYLKEILNFYVPLALQLPSRRNDPVFMSEDVKATGRSGVTDVATKADKTMQDEVKLNISKLGHNWGFWGEEGEDRITGIDKTKTHTIVADPIEGTNNFKNNLDDHWGSVIALIDNKIEEPIIGIVAHPTKKRFYVGVKDGGAYVIEYDEKGELLSFQSMSQKPEKSEFTYNASPHFSEDLYAQVDEFFKMGKIIETNKKLGRSRVGIPDENGNIFDDLESGALEAVRNRGTLYFKTSAEMAAVFVILSELGGKVTDAGGESWSLNINTMISARNEEDYLLLKELYKKTKHSK</sequence>
<dbReference type="AlphaFoldDB" id="A0A1F7GMM1"/>
<keyword evidence="1" id="KW-0479">Metal-binding</keyword>
<proteinExistence type="predicted"/>